<dbReference type="OrthoDB" id="1452530at2"/>
<accession>A0A1H3W251</accession>
<organism evidence="2 3">
    <name type="scientific">Bizionia paragorgiae</name>
    <dbReference type="NCBI Taxonomy" id="283786"/>
    <lineage>
        <taxon>Bacteria</taxon>
        <taxon>Pseudomonadati</taxon>
        <taxon>Bacteroidota</taxon>
        <taxon>Flavobacteriia</taxon>
        <taxon>Flavobacteriales</taxon>
        <taxon>Flavobacteriaceae</taxon>
        <taxon>Bizionia</taxon>
    </lineage>
</organism>
<dbReference type="Proteomes" id="UP000198846">
    <property type="component" value="Unassembled WGS sequence"/>
</dbReference>
<keyword evidence="1" id="KW-0472">Membrane</keyword>
<name>A0A1H3W251_BIZPA</name>
<keyword evidence="3" id="KW-1185">Reference proteome</keyword>
<sequence>MSEIHKQEPKSNPEEIDLIMFFNLIGNTFSRLFNFIGGVIKSIFSFIISILKVIIDFWKPVLIVLAVTSVLGYFLERTNTPIYSSEMLVEPYFGTKYQLVSNIGYFNSLISNKDYDALNVIFDNDSLDVDVKALTAFKIKPGPESENEKYLAYQEFMAQLDSTRTADPISYPEFLENRSIYQSTIFTIVAESTKKNIFKDLEPGVSSAFSNAFSNTKKIKEEKLYKLQRDNIQKNLEEVMSLQRVYINMLNEEANSPNKEVMLGGLALSQERSNTREYELLEKEIELREELQKIEEKIITKDVFVDVISTFQNIGNKEDKLIEKYSIILPTVVFLILCLGFIIKRVVVFVNNYKA</sequence>
<keyword evidence="1" id="KW-1133">Transmembrane helix</keyword>
<feature type="transmembrane region" description="Helical" evidence="1">
    <location>
        <begin position="325"/>
        <end position="343"/>
    </location>
</feature>
<proteinExistence type="predicted"/>
<keyword evidence="1" id="KW-0812">Transmembrane</keyword>
<evidence type="ECO:0000256" key="1">
    <source>
        <dbReference type="SAM" id="Phobius"/>
    </source>
</evidence>
<gene>
    <name evidence="2" type="ORF">SAMN04487990_102189</name>
</gene>
<evidence type="ECO:0000313" key="3">
    <source>
        <dbReference type="Proteomes" id="UP000198846"/>
    </source>
</evidence>
<dbReference type="AlphaFoldDB" id="A0A1H3W251"/>
<dbReference type="STRING" id="283786.SAMN04487990_102189"/>
<feature type="transmembrane region" description="Helical" evidence="1">
    <location>
        <begin position="32"/>
        <end position="51"/>
    </location>
</feature>
<evidence type="ECO:0000313" key="2">
    <source>
        <dbReference type="EMBL" id="SDZ81255.1"/>
    </source>
</evidence>
<reference evidence="2 3" key="1">
    <citation type="submission" date="2016-10" db="EMBL/GenBank/DDBJ databases">
        <authorList>
            <person name="de Groot N.N."/>
        </authorList>
    </citation>
    <scope>NUCLEOTIDE SEQUENCE [LARGE SCALE GENOMIC DNA]</scope>
    <source>
        <strain evidence="2 3">DSM 23842</strain>
    </source>
</reference>
<protein>
    <submittedName>
        <fullName evidence="2">Uncharacterized protein</fullName>
    </submittedName>
</protein>
<dbReference type="RefSeq" id="WP_092131821.1">
    <property type="nucleotide sequence ID" value="NZ_FNQK01000002.1"/>
</dbReference>
<dbReference type="EMBL" id="FNQK01000002">
    <property type="protein sequence ID" value="SDZ81255.1"/>
    <property type="molecule type" value="Genomic_DNA"/>
</dbReference>